<evidence type="ECO:0008006" key="4">
    <source>
        <dbReference type="Google" id="ProtNLM"/>
    </source>
</evidence>
<dbReference type="Proteomes" id="UP000664132">
    <property type="component" value="Unassembled WGS sequence"/>
</dbReference>
<dbReference type="EMBL" id="JAFJYH010000169">
    <property type="protein sequence ID" value="KAG4416965.1"/>
    <property type="molecule type" value="Genomic_DNA"/>
</dbReference>
<sequence length="402" mass="44682">MCCRTELAGHENSLNGLPGQTDGADAGNEGVLVPDQSSDDNTEPSPTASSVPGNWSENEYALPPSEAMAKRLAIHHSLIRQITGFLIHPMIEPTLPTDAKIADLNTGTGVFLQHLSGDSKKQNYTLVGYDTMPEIFPGGPKAMFNPCVPRATFKKHDILHPYPKQDQDSFDSVHTSFLGPVLVAGQWGNAFDNMVSLAKPGGWIQWIDVNLSSRENSGRIYVSKPGSSKQFHLEMMQGIAELDKFFDEASGGKRLKRIALAHPEVQFVHEDVFNTAQLNEVRVEIDKLAVQAWARLLRFLPGLPTTRNQWDQDKVDSIVAGMEKEVEDGVCIPLEVYVVVAQKHGLKYLRAHRAKCRYHHAQHKLWEAKLEFEESQRALVSTGVELPLDETPSHEELYSAED</sequence>
<keyword evidence="3" id="KW-1185">Reference proteome</keyword>
<dbReference type="Gene3D" id="3.40.50.150">
    <property type="entry name" value="Vaccinia Virus protein VP39"/>
    <property type="match status" value="1"/>
</dbReference>
<protein>
    <recommendedName>
        <fullName evidence="4">Methyltransferase domain-containing protein</fullName>
    </recommendedName>
</protein>
<gene>
    <name evidence="2" type="ORF">IFR04_009909</name>
</gene>
<organism evidence="2 3">
    <name type="scientific">Cadophora malorum</name>
    <dbReference type="NCBI Taxonomy" id="108018"/>
    <lineage>
        <taxon>Eukaryota</taxon>
        <taxon>Fungi</taxon>
        <taxon>Dikarya</taxon>
        <taxon>Ascomycota</taxon>
        <taxon>Pezizomycotina</taxon>
        <taxon>Leotiomycetes</taxon>
        <taxon>Helotiales</taxon>
        <taxon>Ploettnerulaceae</taxon>
        <taxon>Cadophora</taxon>
    </lineage>
</organism>
<dbReference type="OrthoDB" id="184880at2759"/>
<proteinExistence type="predicted"/>
<dbReference type="InterPro" id="IPR029063">
    <property type="entry name" value="SAM-dependent_MTases_sf"/>
</dbReference>
<reference evidence="2" key="1">
    <citation type="submission" date="2021-02" db="EMBL/GenBank/DDBJ databases">
        <title>Genome sequence Cadophora malorum strain M34.</title>
        <authorList>
            <person name="Stefanovic E."/>
            <person name="Vu D."/>
            <person name="Scully C."/>
            <person name="Dijksterhuis J."/>
            <person name="Roader J."/>
            <person name="Houbraken J."/>
        </authorList>
    </citation>
    <scope>NUCLEOTIDE SEQUENCE</scope>
    <source>
        <strain evidence="2">M34</strain>
    </source>
</reference>
<evidence type="ECO:0000256" key="1">
    <source>
        <dbReference type="SAM" id="MobiDB-lite"/>
    </source>
</evidence>
<evidence type="ECO:0000313" key="3">
    <source>
        <dbReference type="Proteomes" id="UP000664132"/>
    </source>
</evidence>
<name>A0A8H7W4J6_9HELO</name>
<dbReference type="SUPFAM" id="SSF53335">
    <property type="entry name" value="S-adenosyl-L-methionine-dependent methyltransferases"/>
    <property type="match status" value="1"/>
</dbReference>
<feature type="compositionally biased region" description="Polar residues" evidence="1">
    <location>
        <begin position="43"/>
        <end position="57"/>
    </location>
</feature>
<feature type="region of interest" description="Disordered" evidence="1">
    <location>
        <begin position="1"/>
        <end position="59"/>
    </location>
</feature>
<comment type="caution">
    <text evidence="2">The sequence shown here is derived from an EMBL/GenBank/DDBJ whole genome shotgun (WGS) entry which is preliminary data.</text>
</comment>
<dbReference type="AlphaFoldDB" id="A0A8H7W4J6"/>
<dbReference type="CDD" id="cd02440">
    <property type="entry name" value="AdoMet_MTases"/>
    <property type="match status" value="1"/>
</dbReference>
<accession>A0A8H7W4J6</accession>
<evidence type="ECO:0000313" key="2">
    <source>
        <dbReference type="EMBL" id="KAG4416965.1"/>
    </source>
</evidence>